<evidence type="ECO:0000313" key="3">
    <source>
        <dbReference type="Ensembl" id="ENSCABP00000011251.1"/>
    </source>
</evidence>
<dbReference type="PANTHER" id="PTHR37369">
    <property type="entry name" value="TRANSMEMBRANE PROTEIN 270"/>
    <property type="match status" value="1"/>
</dbReference>
<dbReference type="Proteomes" id="UP000694404">
    <property type="component" value="Unplaced"/>
</dbReference>
<evidence type="ECO:0000256" key="2">
    <source>
        <dbReference type="SAM" id="Phobius"/>
    </source>
</evidence>
<keyword evidence="2" id="KW-0472">Membrane</keyword>
<dbReference type="Ensembl" id="ENSCABT00000012310.1">
    <property type="protein sequence ID" value="ENSCABP00000011251.1"/>
    <property type="gene ID" value="ENSCABG00000008390.1"/>
</dbReference>
<keyword evidence="4" id="KW-1185">Reference proteome</keyword>
<evidence type="ECO:0000313" key="4">
    <source>
        <dbReference type="Proteomes" id="UP000694404"/>
    </source>
</evidence>
<feature type="transmembrane region" description="Helical" evidence="2">
    <location>
        <begin position="133"/>
        <end position="154"/>
    </location>
</feature>
<proteinExistence type="predicted"/>
<sequence length="274" mass="31603">MSLLGSGPVCASCWRYAPHSHFSPQPYVNHVCFYKWLLWKLIPSSHWAAQLPEMADTHVACSELQNAPDQASEQEPEASLPSRHKALVRRLLNPFCFWLLSLRVSLLGWYFCFWKMQEDMVSYFRLSLEFCTNMFFCWAQHLLLSCMLLLLLIWKASQRVQQYRALERQFVTKLLLLLTCYWRLESLVAPIAWGPAYCITRLTGLVSWLLQAAFEHTIIVASQEEEEGMELPPPSGLSEVPPLKDGSDSENGPGEGSPWMRLADFWVILKGKMW</sequence>
<reference evidence="3" key="1">
    <citation type="submission" date="2025-08" db="UniProtKB">
        <authorList>
            <consortium name="Ensembl"/>
        </authorList>
    </citation>
    <scope>IDENTIFICATION</scope>
</reference>
<feature type="region of interest" description="Disordered" evidence="1">
    <location>
        <begin position="225"/>
        <end position="257"/>
    </location>
</feature>
<protein>
    <submittedName>
        <fullName evidence="3">Uncharacterized protein</fullName>
    </submittedName>
</protein>
<dbReference type="PANTHER" id="PTHR37369:SF1">
    <property type="entry name" value="TRANSMEMBRANE PROTEIN 270"/>
    <property type="match status" value="1"/>
</dbReference>
<organism evidence="3 4">
    <name type="scientific">Chelonoidis abingdonii</name>
    <name type="common">Abingdon island giant tortoise</name>
    <name type="synonym">Testudo abingdonii</name>
    <dbReference type="NCBI Taxonomy" id="106734"/>
    <lineage>
        <taxon>Eukaryota</taxon>
        <taxon>Metazoa</taxon>
        <taxon>Chordata</taxon>
        <taxon>Craniata</taxon>
        <taxon>Vertebrata</taxon>
        <taxon>Euteleostomi</taxon>
        <taxon>Archelosauria</taxon>
        <taxon>Testudinata</taxon>
        <taxon>Testudines</taxon>
        <taxon>Cryptodira</taxon>
        <taxon>Durocryptodira</taxon>
        <taxon>Testudinoidea</taxon>
        <taxon>Testudinidae</taxon>
        <taxon>Chelonoidis</taxon>
    </lineage>
</organism>
<dbReference type="AlphaFoldDB" id="A0A8C0GN34"/>
<dbReference type="InterPro" id="IPR029166">
    <property type="entry name" value="WBS28"/>
</dbReference>
<accession>A0A8C0GN34</accession>
<feature type="transmembrane region" description="Helical" evidence="2">
    <location>
        <begin position="91"/>
        <end position="113"/>
    </location>
</feature>
<name>A0A8C0GN34_CHEAB</name>
<dbReference type="GeneTree" id="ENSGT00960000192249"/>
<keyword evidence="2" id="KW-0812">Transmembrane</keyword>
<keyword evidence="2" id="KW-1133">Transmembrane helix</keyword>
<dbReference type="Pfam" id="PF15164">
    <property type="entry name" value="WBS28"/>
    <property type="match status" value="1"/>
</dbReference>
<reference evidence="3" key="2">
    <citation type="submission" date="2025-09" db="UniProtKB">
        <authorList>
            <consortium name="Ensembl"/>
        </authorList>
    </citation>
    <scope>IDENTIFICATION</scope>
</reference>
<evidence type="ECO:0000256" key="1">
    <source>
        <dbReference type="SAM" id="MobiDB-lite"/>
    </source>
</evidence>